<name>A0A6N2BDQ1_SOLCI</name>
<reference evidence="1" key="1">
    <citation type="submission" date="2019-05" db="EMBL/GenBank/DDBJ databases">
        <title>The de novo reference genome and transcriptome assemblies of the wild tomato species Solanum chilense.</title>
        <authorList>
            <person name="Stam R."/>
            <person name="Nosenko T."/>
            <person name="Hoerger A.C."/>
            <person name="Stephan W."/>
            <person name="Seidel M.A."/>
            <person name="Kuhn J.M.M."/>
            <person name="Haberer G."/>
            <person name="Tellier A."/>
        </authorList>
    </citation>
    <scope>NUCLEOTIDE SEQUENCE</scope>
    <source>
        <tissue evidence="1">Mature leaves</tissue>
    </source>
</reference>
<organism evidence="1">
    <name type="scientific">Solanum chilense</name>
    <name type="common">Tomato</name>
    <name type="synonym">Lycopersicon chilense</name>
    <dbReference type="NCBI Taxonomy" id="4083"/>
    <lineage>
        <taxon>Eukaryota</taxon>
        <taxon>Viridiplantae</taxon>
        <taxon>Streptophyta</taxon>
        <taxon>Embryophyta</taxon>
        <taxon>Tracheophyta</taxon>
        <taxon>Spermatophyta</taxon>
        <taxon>Magnoliopsida</taxon>
        <taxon>eudicotyledons</taxon>
        <taxon>Gunneridae</taxon>
        <taxon>Pentapetalae</taxon>
        <taxon>asterids</taxon>
        <taxon>lamiids</taxon>
        <taxon>Solanales</taxon>
        <taxon>Solanaceae</taxon>
        <taxon>Solanoideae</taxon>
        <taxon>Solaneae</taxon>
        <taxon>Solanum</taxon>
        <taxon>Solanum subgen. Lycopersicon</taxon>
    </lineage>
</organism>
<sequence length="173" mass="19503">MALHARHQPIVCAVPGPCRHSTSYVVQSCVLSKVMEFKNRRRLTVLCAAKRHTTPEVIRPCVMSKGHDNIPRPMYLDHCVLYKGDDVMPGPTSSDRMCWPRARRDMKARLHLTVCAAQVPCRHATPNIVLSCVLSKGDDNMPSPTSLDYVCFPRLMMACHTRLCPTVCAFQER</sequence>
<comment type="caution">
    <text evidence="1">The sequence shown here is derived from an EMBL/GenBank/DDBJ whole genome shotgun (WGS) entry which is preliminary data.</text>
</comment>
<gene>
    <name evidence="1" type="ORF">EJD97_012229</name>
</gene>
<accession>A0A6N2BDQ1</accession>
<dbReference type="EMBL" id="RXGB01003120">
    <property type="protein sequence ID" value="TMW93072.1"/>
    <property type="molecule type" value="Genomic_DNA"/>
</dbReference>
<protein>
    <submittedName>
        <fullName evidence="1">Uncharacterized protein</fullName>
    </submittedName>
</protein>
<evidence type="ECO:0000313" key="1">
    <source>
        <dbReference type="EMBL" id="TMW93072.1"/>
    </source>
</evidence>
<dbReference type="AlphaFoldDB" id="A0A6N2BDQ1"/>
<proteinExistence type="predicted"/>